<sequence length="135" mass="13557">MLRPAALGPALGRSPTSKGYKSGRRGGAGRDFPGSRKSSFLVALAAREAGALGALLTPEREGAGGERLLAAGRSFWLGAQPYLGASSARGGEEKLGSNCGDSQATGFGSGRANLGNSHILSVQLPSSIDSVSPCV</sequence>
<accession>A0ABQ9UT88</accession>
<evidence type="ECO:0000313" key="3">
    <source>
        <dbReference type="Proteomes" id="UP001266305"/>
    </source>
</evidence>
<feature type="region of interest" description="Disordered" evidence="1">
    <location>
        <begin position="1"/>
        <end position="35"/>
    </location>
</feature>
<proteinExistence type="predicted"/>
<evidence type="ECO:0000313" key="2">
    <source>
        <dbReference type="EMBL" id="KAK2100308.1"/>
    </source>
</evidence>
<dbReference type="Proteomes" id="UP001266305">
    <property type="component" value="Unassembled WGS sequence"/>
</dbReference>
<reference evidence="2 3" key="1">
    <citation type="submission" date="2023-05" db="EMBL/GenBank/DDBJ databases">
        <title>B98-5 Cell Line De Novo Hybrid Assembly: An Optical Mapping Approach.</title>
        <authorList>
            <person name="Kananen K."/>
            <person name="Auerbach J.A."/>
            <person name="Kautto E."/>
            <person name="Blachly J.S."/>
        </authorList>
    </citation>
    <scope>NUCLEOTIDE SEQUENCE [LARGE SCALE GENOMIC DNA]</scope>
    <source>
        <strain evidence="2">B95-8</strain>
        <tissue evidence="2">Cell line</tissue>
    </source>
</reference>
<gene>
    <name evidence="2" type="ORF">P7K49_021656</name>
</gene>
<protein>
    <submittedName>
        <fullName evidence="2">Uncharacterized protein</fullName>
    </submittedName>
</protein>
<name>A0ABQ9UT88_SAGOE</name>
<comment type="caution">
    <text evidence="2">The sequence shown here is derived from an EMBL/GenBank/DDBJ whole genome shotgun (WGS) entry which is preliminary data.</text>
</comment>
<organism evidence="2 3">
    <name type="scientific">Saguinus oedipus</name>
    <name type="common">Cotton-top tamarin</name>
    <name type="synonym">Oedipomidas oedipus</name>
    <dbReference type="NCBI Taxonomy" id="9490"/>
    <lineage>
        <taxon>Eukaryota</taxon>
        <taxon>Metazoa</taxon>
        <taxon>Chordata</taxon>
        <taxon>Craniata</taxon>
        <taxon>Vertebrata</taxon>
        <taxon>Euteleostomi</taxon>
        <taxon>Mammalia</taxon>
        <taxon>Eutheria</taxon>
        <taxon>Euarchontoglires</taxon>
        <taxon>Primates</taxon>
        <taxon>Haplorrhini</taxon>
        <taxon>Platyrrhini</taxon>
        <taxon>Cebidae</taxon>
        <taxon>Callitrichinae</taxon>
        <taxon>Saguinus</taxon>
    </lineage>
</organism>
<dbReference type="EMBL" id="JASSZA010000010">
    <property type="protein sequence ID" value="KAK2100308.1"/>
    <property type="molecule type" value="Genomic_DNA"/>
</dbReference>
<evidence type="ECO:0000256" key="1">
    <source>
        <dbReference type="SAM" id="MobiDB-lite"/>
    </source>
</evidence>
<keyword evidence="3" id="KW-1185">Reference proteome</keyword>